<sequence length="82" mass="8903">MALTPTGPRIGGQGANGASGRVQPRQAQLEGPRQGPQRRPSLLRTAIDETEIGRQLTRLAQLLARNEIDQDAPRGSYLNFLV</sequence>
<name>A0A154W438_9PROT</name>
<dbReference type="OrthoDB" id="7364346at2"/>
<dbReference type="STRING" id="580166.AUP43_01575"/>
<evidence type="ECO:0000256" key="1">
    <source>
        <dbReference type="SAM" id="MobiDB-lite"/>
    </source>
</evidence>
<accession>A0A154W438</accession>
<evidence type="ECO:0000313" key="2">
    <source>
        <dbReference type="EMBL" id="KZD08318.1"/>
    </source>
</evidence>
<organism evidence="2 3">
    <name type="scientific">Oceanibaculum pacificum</name>
    <dbReference type="NCBI Taxonomy" id="580166"/>
    <lineage>
        <taxon>Bacteria</taxon>
        <taxon>Pseudomonadati</taxon>
        <taxon>Pseudomonadota</taxon>
        <taxon>Alphaproteobacteria</taxon>
        <taxon>Rhodospirillales</taxon>
        <taxon>Oceanibaculaceae</taxon>
        <taxon>Oceanibaculum</taxon>
    </lineage>
</organism>
<protein>
    <submittedName>
        <fullName evidence="2">Uncharacterized protein</fullName>
    </submittedName>
</protein>
<gene>
    <name evidence="2" type="ORF">AUP43_01575</name>
</gene>
<proteinExistence type="predicted"/>
<reference evidence="2 3" key="1">
    <citation type="submission" date="2015-12" db="EMBL/GenBank/DDBJ databases">
        <title>Genome sequence of Oceanibaculum pacificum MCCC 1A02656.</title>
        <authorList>
            <person name="Lu L."/>
            <person name="Lai Q."/>
            <person name="Shao Z."/>
            <person name="Qian P."/>
        </authorList>
    </citation>
    <scope>NUCLEOTIDE SEQUENCE [LARGE SCALE GENOMIC DNA]</scope>
    <source>
        <strain evidence="2 3">MCCC 1A02656</strain>
    </source>
</reference>
<comment type="caution">
    <text evidence="2">The sequence shown here is derived from an EMBL/GenBank/DDBJ whole genome shotgun (WGS) entry which is preliminary data.</text>
</comment>
<feature type="region of interest" description="Disordered" evidence="1">
    <location>
        <begin position="1"/>
        <end position="48"/>
    </location>
</feature>
<keyword evidence="3" id="KW-1185">Reference proteome</keyword>
<dbReference type="RefSeq" id="WP_067555620.1">
    <property type="nucleotide sequence ID" value="NZ_LPXN01000105.1"/>
</dbReference>
<dbReference type="Proteomes" id="UP000076400">
    <property type="component" value="Unassembled WGS sequence"/>
</dbReference>
<evidence type="ECO:0000313" key="3">
    <source>
        <dbReference type="Proteomes" id="UP000076400"/>
    </source>
</evidence>
<dbReference type="EMBL" id="LPXN01000105">
    <property type="protein sequence ID" value="KZD08318.1"/>
    <property type="molecule type" value="Genomic_DNA"/>
</dbReference>
<dbReference type="AlphaFoldDB" id="A0A154W438"/>